<protein>
    <recommendedName>
        <fullName evidence="5">HSF-type DNA-binding domain-containing protein</fullName>
    </recommendedName>
</protein>
<dbReference type="Gene3D" id="1.10.10.10">
    <property type="entry name" value="Winged helix-like DNA-binding domain superfamily/Winged helix DNA-binding domain"/>
    <property type="match status" value="1"/>
</dbReference>
<feature type="compositionally biased region" description="Low complexity" evidence="4">
    <location>
        <begin position="216"/>
        <end position="230"/>
    </location>
</feature>
<dbReference type="EMBL" id="JBBJCI010000032">
    <property type="protein sequence ID" value="KAK7254190.1"/>
    <property type="molecule type" value="Genomic_DNA"/>
</dbReference>
<feature type="region of interest" description="Disordered" evidence="4">
    <location>
        <begin position="216"/>
        <end position="291"/>
    </location>
</feature>
<dbReference type="PANTHER" id="PTHR10015">
    <property type="entry name" value="HEAT SHOCK TRANSCRIPTION FACTOR"/>
    <property type="match status" value="1"/>
</dbReference>
<keyword evidence="2" id="KW-0238">DNA-binding</keyword>
<evidence type="ECO:0000256" key="3">
    <source>
        <dbReference type="ARBA" id="ARBA00023242"/>
    </source>
</evidence>
<keyword evidence="3" id="KW-0539">Nucleus</keyword>
<evidence type="ECO:0000313" key="7">
    <source>
        <dbReference type="Proteomes" id="UP001363151"/>
    </source>
</evidence>
<evidence type="ECO:0000256" key="4">
    <source>
        <dbReference type="SAM" id="MobiDB-lite"/>
    </source>
</evidence>
<evidence type="ECO:0000256" key="2">
    <source>
        <dbReference type="ARBA" id="ARBA00023125"/>
    </source>
</evidence>
<accession>A0ABR1GDU9</accession>
<feature type="region of interest" description="Disordered" evidence="4">
    <location>
        <begin position="1"/>
        <end position="56"/>
    </location>
</feature>
<dbReference type="Pfam" id="PF00447">
    <property type="entry name" value="HSF_DNA-bind"/>
    <property type="match status" value="1"/>
</dbReference>
<dbReference type="PANTHER" id="PTHR10015:SF427">
    <property type="entry name" value="HEAT SHOCK FACTOR PROTEIN"/>
    <property type="match status" value="1"/>
</dbReference>
<sequence>MDALLAASAPEAPQAPRDRSKPVANVERPVASFARPASPRRNPGGVAPQNPRRPRAGAHALLVVQRALRGDAHRLERRRRAHRHRGPAAFAEEICPKFFRHKNWTSFSRLLNMYEFHKIPAPPALTPLVEFKHPDFRRDSGGATSGRSRAQEVAVRRDGRRSYAGGAPPPKVARRRLAAPGVADLEAEVASLGSENALLRRTSAAAAEMILFSRDGVSRDGSGSPAAPAAHEPEEAAAPKPLTGRAAVALREQQAAARAEEAAEQEDAEATEGSEPDAPRNPSPIPEELAA</sequence>
<dbReference type="InterPro" id="IPR000232">
    <property type="entry name" value="HSF_DNA-bd"/>
</dbReference>
<feature type="domain" description="HSF-type DNA-binding" evidence="5">
    <location>
        <begin position="88"/>
        <end position="140"/>
    </location>
</feature>
<evidence type="ECO:0000256" key="1">
    <source>
        <dbReference type="ARBA" id="ARBA00004123"/>
    </source>
</evidence>
<feature type="compositionally biased region" description="Acidic residues" evidence="4">
    <location>
        <begin position="262"/>
        <end position="275"/>
    </location>
</feature>
<keyword evidence="7" id="KW-1185">Reference proteome</keyword>
<comment type="subcellular location">
    <subcellularLocation>
        <location evidence="1">Nucleus</location>
    </subcellularLocation>
</comment>
<reference evidence="6 7" key="1">
    <citation type="submission" date="2024-03" db="EMBL/GenBank/DDBJ databases">
        <title>Aureococcus anophagefferens CCMP1851 and Kratosvirus quantuckense: Draft genome of a second virus-susceptible host strain in the model system.</title>
        <authorList>
            <person name="Chase E."/>
            <person name="Truchon A.R."/>
            <person name="Schepens W."/>
            <person name="Wilhelm S.W."/>
        </authorList>
    </citation>
    <scope>NUCLEOTIDE SEQUENCE [LARGE SCALE GENOMIC DNA]</scope>
    <source>
        <strain evidence="6 7">CCMP1851</strain>
    </source>
</reference>
<name>A0ABR1GDU9_AURAN</name>
<evidence type="ECO:0000259" key="5">
    <source>
        <dbReference type="Pfam" id="PF00447"/>
    </source>
</evidence>
<dbReference type="InterPro" id="IPR036390">
    <property type="entry name" value="WH_DNA-bd_sf"/>
</dbReference>
<feature type="compositionally biased region" description="Low complexity" evidence="4">
    <location>
        <begin position="245"/>
        <end position="257"/>
    </location>
</feature>
<feature type="region of interest" description="Disordered" evidence="4">
    <location>
        <begin position="136"/>
        <end position="172"/>
    </location>
</feature>
<dbReference type="InterPro" id="IPR036388">
    <property type="entry name" value="WH-like_DNA-bd_sf"/>
</dbReference>
<evidence type="ECO:0000313" key="6">
    <source>
        <dbReference type="EMBL" id="KAK7254190.1"/>
    </source>
</evidence>
<dbReference type="SUPFAM" id="SSF46785">
    <property type="entry name" value="Winged helix' DNA-binding domain"/>
    <property type="match status" value="1"/>
</dbReference>
<dbReference type="Proteomes" id="UP001363151">
    <property type="component" value="Unassembled WGS sequence"/>
</dbReference>
<comment type="caution">
    <text evidence="6">The sequence shown here is derived from an EMBL/GenBank/DDBJ whole genome shotgun (WGS) entry which is preliminary data.</text>
</comment>
<proteinExistence type="predicted"/>
<organism evidence="6 7">
    <name type="scientific">Aureococcus anophagefferens</name>
    <name type="common">Harmful bloom alga</name>
    <dbReference type="NCBI Taxonomy" id="44056"/>
    <lineage>
        <taxon>Eukaryota</taxon>
        <taxon>Sar</taxon>
        <taxon>Stramenopiles</taxon>
        <taxon>Ochrophyta</taxon>
        <taxon>Pelagophyceae</taxon>
        <taxon>Pelagomonadales</taxon>
        <taxon>Pelagomonadaceae</taxon>
        <taxon>Aureococcus</taxon>
    </lineage>
</organism>
<gene>
    <name evidence="6" type="ORF">SO694_00008591</name>
</gene>